<feature type="region of interest" description="Disordered" evidence="1">
    <location>
        <begin position="165"/>
        <end position="186"/>
    </location>
</feature>
<dbReference type="GO" id="GO:0005840">
    <property type="term" value="C:ribosome"/>
    <property type="evidence" value="ECO:0007669"/>
    <property type="project" value="UniProtKB-KW"/>
</dbReference>
<dbReference type="InterPro" id="IPR003776">
    <property type="entry name" value="YcaO-like_dom"/>
</dbReference>
<gene>
    <name evidence="3" type="ORF">SAMN05216564_11119</name>
</gene>
<reference evidence="4" key="1">
    <citation type="submission" date="2016-10" db="EMBL/GenBank/DDBJ databases">
        <authorList>
            <person name="Varghese N."/>
            <person name="Submissions S."/>
        </authorList>
    </citation>
    <scope>NUCLEOTIDE SEQUENCE [LARGE SCALE GENOMIC DNA]</scope>
    <source>
        <strain evidence="4">DC30,IBRC 10041,KCTC 4046</strain>
    </source>
</reference>
<dbReference type="GO" id="GO:0016740">
    <property type="term" value="F:transferase activity"/>
    <property type="evidence" value="ECO:0007669"/>
    <property type="project" value="UniProtKB-KW"/>
</dbReference>
<evidence type="ECO:0000313" key="4">
    <source>
        <dbReference type="Proteomes" id="UP000199079"/>
    </source>
</evidence>
<evidence type="ECO:0000256" key="1">
    <source>
        <dbReference type="SAM" id="MobiDB-lite"/>
    </source>
</evidence>
<evidence type="ECO:0000313" key="3">
    <source>
        <dbReference type="EMBL" id="SDY82609.1"/>
    </source>
</evidence>
<feature type="compositionally biased region" description="Basic and acidic residues" evidence="1">
    <location>
        <begin position="177"/>
        <end position="186"/>
    </location>
</feature>
<dbReference type="Proteomes" id="UP000199079">
    <property type="component" value="Unassembled WGS sequence"/>
</dbReference>
<dbReference type="Gene3D" id="3.30.40.250">
    <property type="match status" value="1"/>
</dbReference>
<evidence type="ECO:0000259" key="2">
    <source>
        <dbReference type="PROSITE" id="PS51664"/>
    </source>
</evidence>
<keyword evidence="3" id="KW-0689">Ribosomal protein</keyword>
<dbReference type="PANTHER" id="PTHR37809:SF1">
    <property type="entry name" value="RIBOSOMAL PROTEIN S12 METHYLTHIOTRANSFERASE ACCESSORY FACTOR YCAO"/>
    <property type="match status" value="1"/>
</dbReference>
<dbReference type="RefSeq" id="WP_092734585.1">
    <property type="nucleotide sequence ID" value="NZ_FNPC01000011.1"/>
</dbReference>
<feature type="region of interest" description="Disordered" evidence="1">
    <location>
        <begin position="384"/>
        <end position="413"/>
    </location>
</feature>
<protein>
    <submittedName>
        <fullName evidence="3">Ribosomal protein S12 methylthiotransferase accessory factor</fullName>
    </submittedName>
</protein>
<dbReference type="EMBL" id="FNPC01000011">
    <property type="protein sequence ID" value="SDY82609.1"/>
    <property type="molecule type" value="Genomic_DNA"/>
</dbReference>
<dbReference type="OrthoDB" id="7433at2157"/>
<dbReference type="AlphaFoldDB" id="A0A1H3N2Y6"/>
<dbReference type="Gene3D" id="3.30.160.660">
    <property type="match status" value="1"/>
</dbReference>
<dbReference type="Gene3D" id="3.30.1330.230">
    <property type="match status" value="1"/>
</dbReference>
<dbReference type="PROSITE" id="PS51664">
    <property type="entry name" value="YCAO"/>
    <property type="match status" value="1"/>
</dbReference>
<proteinExistence type="predicted"/>
<accession>A0A1H3N2Y6</accession>
<keyword evidence="3" id="KW-0687">Ribonucleoprotein</keyword>
<name>A0A1H3N2Y6_9EURY</name>
<dbReference type="Pfam" id="PF02624">
    <property type="entry name" value="YcaO"/>
    <property type="match status" value="1"/>
</dbReference>
<feature type="domain" description="YcaO" evidence="2">
    <location>
        <begin position="236"/>
        <end position="614"/>
    </location>
</feature>
<dbReference type="PANTHER" id="PTHR37809">
    <property type="entry name" value="RIBOSOMAL PROTEIN S12 METHYLTHIOTRANSFERASE ACCESSORY FACTOR YCAO"/>
    <property type="match status" value="1"/>
</dbReference>
<keyword evidence="4" id="KW-1185">Reference proteome</keyword>
<keyword evidence="3" id="KW-0808">Transferase</keyword>
<organism evidence="3 4">
    <name type="scientific">Halopenitus persicus</name>
    <dbReference type="NCBI Taxonomy" id="1048396"/>
    <lineage>
        <taxon>Archaea</taxon>
        <taxon>Methanobacteriati</taxon>
        <taxon>Methanobacteriota</taxon>
        <taxon>Stenosarchaea group</taxon>
        <taxon>Halobacteria</taxon>
        <taxon>Halobacteriales</taxon>
        <taxon>Haloferacaceae</taxon>
        <taxon>Halopenitus</taxon>
    </lineage>
</organism>
<sequence length="614" mass="64160">MDIGLVGDGPAIAAVEAALGDVEVNVLPMDADPDLLSGVDFAVVAATTGDPAFTVASEALDAWAAVEVGGIGGHPIEGIDAAVTVLDTACYDCLRARVAAGDPETAERPTGVRSAVRYAGAVAGRRTIAFLSQGSGGPGDVVVEVPGPERTLLPVPNCECDEETATADTRSAAVPRTHRESSLGETLDRAERAVDDRIGPIAEVGERESFPVPYYIAGTADTQGFSDARAAEFAAGVDVDWDAAFMKALGEGLERYAAGVYRSGDHELAPANGVEDPVRPDDFVTPDPVALDPTDPIPWVPGTRLDAEERVHLPAEFVRFPPPTDRFRPAITTGLGLGSSGVDALLSGLYETIERDATMIAWYSTFDPLELSLDGIADRVDGGHAVRSTGTESADDAAGVEGSADDAAGVEGPTDDATALVDLRKRARAEGLTVRTLLVTTDVDVPVVAAGVHRDDDWPRFAAGSAADLDPLAAARSAVSEALQNWMELRTMGPDAAAEQGGAIGHHASFPDETRAFFDPDVSVNPETVGEPDLAGTAELDAVLDRIGEVGLAAYATRLTTRDLEALGFEAARVLVPAAQPLFTGEPFFGDRARSVPETMGFEPDLDRTYHPFP</sequence>